<comment type="caution">
    <text evidence="2">The sequence shown here is derived from an EMBL/GenBank/DDBJ whole genome shotgun (WGS) entry which is preliminary data.</text>
</comment>
<protein>
    <submittedName>
        <fullName evidence="2">Uncharacterized protein</fullName>
    </submittedName>
</protein>
<evidence type="ECO:0000313" key="2">
    <source>
        <dbReference type="EMBL" id="MDK2594644.1"/>
    </source>
</evidence>
<dbReference type="EMBL" id="JASJUT010000002">
    <property type="protein sequence ID" value="MDK2594644.1"/>
    <property type="molecule type" value="Genomic_DNA"/>
</dbReference>
<evidence type="ECO:0000313" key="3">
    <source>
        <dbReference type="Proteomes" id="UP001231915"/>
    </source>
</evidence>
<keyword evidence="1" id="KW-0175">Coiled coil</keyword>
<feature type="coiled-coil region" evidence="1">
    <location>
        <begin position="100"/>
        <end position="134"/>
    </location>
</feature>
<accession>A0ABT7EHW1</accession>
<gene>
    <name evidence="2" type="ORF">QNM18_06115</name>
</gene>
<proteinExistence type="predicted"/>
<sequence>MSCEYFADKGMKIDGNYWLVHPQTGVAWNDTSIADYKQAYEAQQILLAETRLNDEKSEKLKSIKEAVFDKLSNEQWRVQKAQEHVLSAELAGDQAEIGLCKAHLAELLAQREQLRQASDEAEQTLAQISTYEELEEFTFDVNISL</sequence>
<dbReference type="RefSeq" id="WP_211009765.1">
    <property type="nucleotide sequence ID" value="NZ_JASJUT010000002.1"/>
</dbReference>
<name>A0ABT7EHW1_9GAMM</name>
<organism evidence="2 3">
    <name type="scientific">Pseudoalteromonas obscura</name>
    <dbReference type="NCBI Taxonomy" id="3048491"/>
    <lineage>
        <taxon>Bacteria</taxon>
        <taxon>Pseudomonadati</taxon>
        <taxon>Pseudomonadota</taxon>
        <taxon>Gammaproteobacteria</taxon>
        <taxon>Alteromonadales</taxon>
        <taxon>Pseudoalteromonadaceae</taxon>
        <taxon>Pseudoalteromonas</taxon>
    </lineage>
</organism>
<evidence type="ECO:0000256" key="1">
    <source>
        <dbReference type="SAM" id="Coils"/>
    </source>
</evidence>
<reference evidence="2 3" key="1">
    <citation type="submission" date="2023-05" db="EMBL/GenBank/DDBJ databases">
        <title>Pseudoalteromonas ardens sp. nov., Pseudoalteromonas obscura sp. nov., and Pseudoalteromonas umbrosa sp. nov., isolated from the coral Montipora capitata.</title>
        <authorList>
            <person name="Thomas E.M."/>
            <person name="Smith E.M."/>
            <person name="Papke E."/>
            <person name="Shlafstein M.D."/>
            <person name="Oline D.K."/>
            <person name="Videau P."/>
            <person name="Saw J.H."/>
            <person name="Strangman W.K."/>
            <person name="Ushijima B."/>
        </authorList>
    </citation>
    <scope>NUCLEOTIDE SEQUENCE [LARGE SCALE GENOMIC DNA]</scope>
    <source>
        <strain evidence="2 3">P94</strain>
    </source>
</reference>
<dbReference type="Proteomes" id="UP001231915">
    <property type="component" value="Unassembled WGS sequence"/>
</dbReference>
<keyword evidence="3" id="KW-1185">Reference proteome</keyword>